<sequence length="317" mass="31065">MSWAGIDIGGTKTHVVICDDELHILAATRAPTPVEAGARVILAEAARLTHELVTTLGLPVAAAGVGAAGVVDPETGAVASSTSTFSGWSGKPLRAITEELLGVPAIVDNDGNAALYAEAKIGAAAGASHALAVVVGTGVGGAVLSDGRLIHGRHGAAGEFGHLPVGGDAACPCGGRGHLESVAAGPALARAYTGLTGVSVTGSEVASLARAGDRAAAAVLDHAAAVLGRAVAGLANALDPDVVVLGGGVLDAADLLLAPLRAAAAEHLLPPLRDLPIVRARLGSDAVAVGAAALARDHRMQRAAPEAPSHLGEETHA</sequence>
<keyword evidence="3" id="KW-1185">Reference proteome</keyword>
<dbReference type="InterPro" id="IPR043129">
    <property type="entry name" value="ATPase_NBD"/>
</dbReference>
<dbReference type="InterPro" id="IPR000600">
    <property type="entry name" value="ROK"/>
</dbReference>
<proteinExistence type="inferred from homology"/>
<dbReference type="InterPro" id="IPR049874">
    <property type="entry name" value="ROK_cs"/>
</dbReference>
<dbReference type="Proteomes" id="UP000603904">
    <property type="component" value="Unassembled WGS sequence"/>
</dbReference>
<comment type="caution">
    <text evidence="2">The sequence shown here is derived from an EMBL/GenBank/DDBJ whole genome shotgun (WGS) entry which is preliminary data.</text>
</comment>
<dbReference type="PANTHER" id="PTHR18964">
    <property type="entry name" value="ROK (REPRESSOR, ORF, KINASE) FAMILY"/>
    <property type="match status" value="1"/>
</dbReference>
<dbReference type="GO" id="GO:0016301">
    <property type="term" value="F:kinase activity"/>
    <property type="evidence" value="ECO:0007669"/>
    <property type="project" value="UniProtKB-KW"/>
</dbReference>
<dbReference type="PROSITE" id="PS01125">
    <property type="entry name" value="ROK"/>
    <property type="match status" value="1"/>
</dbReference>
<protein>
    <submittedName>
        <fullName evidence="2">Sugar kinase</fullName>
    </submittedName>
</protein>
<evidence type="ECO:0000313" key="3">
    <source>
        <dbReference type="Proteomes" id="UP000603904"/>
    </source>
</evidence>
<dbReference type="RefSeq" id="WP_204059985.1">
    <property type="nucleotide sequence ID" value="NZ_BAAAGP010000050.1"/>
</dbReference>
<dbReference type="EMBL" id="BOOC01000033">
    <property type="protein sequence ID" value="GIH42803.1"/>
    <property type="molecule type" value="Genomic_DNA"/>
</dbReference>
<dbReference type="Gene3D" id="3.30.420.40">
    <property type="match status" value="2"/>
</dbReference>
<comment type="similarity">
    <text evidence="1">Belongs to the ROK (NagC/XylR) family.</text>
</comment>
<dbReference type="PANTHER" id="PTHR18964:SF169">
    <property type="entry name" value="N-ACETYLMANNOSAMINE KINASE"/>
    <property type="match status" value="1"/>
</dbReference>
<dbReference type="SUPFAM" id="SSF53067">
    <property type="entry name" value="Actin-like ATPase domain"/>
    <property type="match status" value="1"/>
</dbReference>
<keyword evidence="2" id="KW-0418">Kinase</keyword>
<accession>A0ABQ4G6U8</accession>
<gene>
    <name evidence="2" type="ORF">Mco01_58030</name>
</gene>
<organism evidence="2 3">
    <name type="scientific">Microbispora corallina</name>
    <dbReference type="NCBI Taxonomy" id="83302"/>
    <lineage>
        <taxon>Bacteria</taxon>
        <taxon>Bacillati</taxon>
        <taxon>Actinomycetota</taxon>
        <taxon>Actinomycetes</taxon>
        <taxon>Streptosporangiales</taxon>
        <taxon>Streptosporangiaceae</taxon>
        <taxon>Microbispora</taxon>
    </lineage>
</organism>
<keyword evidence="2" id="KW-0808">Transferase</keyword>
<evidence type="ECO:0000313" key="2">
    <source>
        <dbReference type="EMBL" id="GIH42803.1"/>
    </source>
</evidence>
<name>A0ABQ4G6U8_9ACTN</name>
<reference evidence="2 3" key="1">
    <citation type="submission" date="2021-01" db="EMBL/GenBank/DDBJ databases">
        <title>Whole genome shotgun sequence of Microbispora corallina NBRC 16416.</title>
        <authorList>
            <person name="Komaki H."/>
            <person name="Tamura T."/>
        </authorList>
    </citation>
    <scope>NUCLEOTIDE SEQUENCE [LARGE SCALE GENOMIC DNA]</scope>
    <source>
        <strain evidence="2 3">NBRC 16416</strain>
    </source>
</reference>
<dbReference type="Pfam" id="PF00480">
    <property type="entry name" value="ROK"/>
    <property type="match status" value="1"/>
</dbReference>
<evidence type="ECO:0000256" key="1">
    <source>
        <dbReference type="ARBA" id="ARBA00006479"/>
    </source>
</evidence>